<dbReference type="AlphaFoldDB" id="A0A8D8LUS1"/>
<sequence length="120" mass="13975">MDRVAEEYTTDKKDGIWGGGGGGTTCMCVIWNRVIVNGSFHNLVGESLKEPTLIFIIFYFYYSWTDHKTLVIIRTSSFYRVHHENDVASWPSNYFHSTDYTLLKCAKKIQFECFFFFNNG</sequence>
<name>A0A8D8LUS1_9HEMI</name>
<protein>
    <submittedName>
        <fullName evidence="1">Uncharacterized protein</fullName>
    </submittedName>
</protein>
<organism evidence="1">
    <name type="scientific">Cacopsylla melanoneura</name>
    <dbReference type="NCBI Taxonomy" id="428564"/>
    <lineage>
        <taxon>Eukaryota</taxon>
        <taxon>Metazoa</taxon>
        <taxon>Ecdysozoa</taxon>
        <taxon>Arthropoda</taxon>
        <taxon>Hexapoda</taxon>
        <taxon>Insecta</taxon>
        <taxon>Pterygota</taxon>
        <taxon>Neoptera</taxon>
        <taxon>Paraneoptera</taxon>
        <taxon>Hemiptera</taxon>
        <taxon>Sternorrhyncha</taxon>
        <taxon>Psylloidea</taxon>
        <taxon>Psyllidae</taxon>
        <taxon>Psyllinae</taxon>
        <taxon>Cacopsylla</taxon>
    </lineage>
</organism>
<evidence type="ECO:0000313" key="1">
    <source>
        <dbReference type="EMBL" id="CAG6612933.1"/>
    </source>
</evidence>
<proteinExistence type="predicted"/>
<reference evidence="1" key="1">
    <citation type="submission" date="2021-05" db="EMBL/GenBank/DDBJ databases">
        <authorList>
            <person name="Alioto T."/>
            <person name="Alioto T."/>
            <person name="Gomez Garrido J."/>
        </authorList>
    </citation>
    <scope>NUCLEOTIDE SEQUENCE</scope>
</reference>
<dbReference type="EMBL" id="HBUF01025964">
    <property type="protein sequence ID" value="CAG6612933.1"/>
    <property type="molecule type" value="Transcribed_RNA"/>
</dbReference>
<accession>A0A8D8LUS1</accession>